<evidence type="ECO:0000259" key="2">
    <source>
        <dbReference type="Pfam" id="PF20434"/>
    </source>
</evidence>
<dbReference type="InterPro" id="IPR050300">
    <property type="entry name" value="GDXG_lipolytic_enzyme"/>
</dbReference>
<protein>
    <submittedName>
        <fullName evidence="3">Acetyl esterase/lipase</fullName>
    </submittedName>
</protein>
<accession>A0A853DDE5</accession>
<dbReference type="GO" id="GO:0016787">
    <property type="term" value="F:hydrolase activity"/>
    <property type="evidence" value="ECO:0007669"/>
    <property type="project" value="UniProtKB-KW"/>
</dbReference>
<keyword evidence="4" id="KW-1185">Reference proteome</keyword>
<dbReference type="Gene3D" id="3.40.50.1820">
    <property type="entry name" value="alpha/beta hydrolase"/>
    <property type="match status" value="1"/>
</dbReference>
<evidence type="ECO:0000313" key="3">
    <source>
        <dbReference type="EMBL" id="NYJ75596.1"/>
    </source>
</evidence>
<gene>
    <name evidence="3" type="ORF">HNR15_002559</name>
</gene>
<dbReference type="SUPFAM" id="SSF53474">
    <property type="entry name" value="alpha/beta-Hydrolases"/>
    <property type="match status" value="1"/>
</dbReference>
<keyword evidence="1" id="KW-0378">Hydrolase</keyword>
<dbReference type="AlphaFoldDB" id="A0A853DDE5"/>
<dbReference type="PANTHER" id="PTHR48081">
    <property type="entry name" value="AB HYDROLASE SUPERFAMILY PROTEIN C4A8.06C"/>
    <property type="match status" value="1"/>
</dbReference>
<evidence type="ECO:0000313" key="4">
    <source>
        <dbReference type="Proteomes" id="UP000571817"/>
    </source>
</evidence>
<dbReference type="InterPro" id="IPR029058">
    <property type="entry name" value="AB_hydrolase_fold"/>
</dbReference>
<organism evidence="3 4">
    <name type="scientific">Allobranchiibius huperziae</name>
    <dbReference type="NCBI Taxonomy" id="1874116"/>
    <lineage>
        <taxon>Bacteria</taxon>
        <taxon>Bacillati</taxon>
        <taxon>Actinomycetota</taxon>
        <taxon>Actinomycetes</taxon>
        <taxon>Micrococcales</taxon>
        <taxon>Dermacoccaceae</taxon>
        <taxon>Allobranchiibius</taxon>
    </lineage>
</organism>
<proteinExistence type="predicted"/>
<comment type="caution">
    <text evidence="3">The sequence shown here is derived from an EMBL/GenBank/DDBJ whole genome shotgun (WGS) entry which is preliminary data.</text>
</comment>
<dbReference type="Pfam" id="PF20434">
    <property type="entry name" value="BD-FAE"/>
    <property type="match status" value="1"/>
</dbReference>
<evidence type="ECO:0000256" key="1">
    <source>
        <dbReference type="ARBA" id="ARBA00022801"/>
    </source>
</evidence>
<feature type="domain" description="BD-FAE-like" evidence="2">
    <location>
        <begin position="18"/>
        <end position="126"/>
    </location>
</feature>
<reference evidence="3 4" key="1">
    <citation type="submission" date="2020-07" db="EMBL/GenBank/DDBJ databases">
        <title>Sequencing the genomes of 1000 actinobacteria strains.</title>
        <authorList>
            <person name="Klenk H.-P."/>
        </authorList>
    </citation>
    <scope>NUCLEOTIDE SEQUENCE [LARGE SCALE GENOMIC DNA]</scope>
    <source>
        <strain evidence="3 4">DSM 29531</strain>
    </source>
</reference>
<sequence length="276" mass="29531">MNTILDVPYGKDERQRFDVHQPDTANGAAILLIHGGGWWQGDKSKERVAARVFAGAGYVVATPNYRLADAQTRTNLYPTQVDDVSRALTALKQSDVVFDRDRIAVVGGSSGGNLAVEIGIRHSLPVVSWSGLIVLDAFMQRHQATPAHRINVDPTANSASIDQSGADAAYYKWLVMNLVGSTDAAEVSAATASHRITSRCRPMFLVNSTEELVPATEVSVMACALARSNVAAQTLLLPGARHAEGYLEDAIIPTLAFLATHLFANIPVALEKSPAS</sequence>
<dbReference type="RefSeq" id="WP_179482399.1">
    <property type="nucleotide sequence ID" value="NZ_JACCFW010000001.1"/>
</dbReference>
<dbReference type="EMBL" id="JACCFW010000001">
    <property type="protein sequence ID" value="NYJ75596.1"/>
    <property type="molecule type" value="Genomic_DNA"/>
</dbReference>
<name>A0A853DDE5_9MICO</name>
<dbReference type="Proteomes" id="UP000571817">
    <property type="component" value="Unassembled WGS sequence"/>
</dbReference>
<dbReference type="InterPro" id="IPR049492">
    <property type="entry name" value="BD-FAE-like_dom"/>
</dbReference>